<dbReference type="InterPro" id="IPR000719">
    <property type="entry name" value="Prot_kinase_dom"/>
</dbReference>
<dbReference type="PANTHER" id="PTHR27002:SF76">
    <property type="entry name" value="OS10G0136400 PROTEIN"/>
    <property type="match status" value="1"/>
</dbReference>
<evidence type="ECO:0000259" key="19">
    <source>
        <dbReference type="PROSITE" id="PS51473"/>
    </source>
</evidence>
<dbReference type="FunFam" id="3.30.430.20:FF:000004">
    <property type="entry name" value="Receptor-like serine-threonine protein kinase"/>
    <property type="match status" value="1"/>
</dbReference>
<evidence type="ECO:0000256" key="3">
    <source>
        <dbReference type="ARBA" id="ARBA00022679"/>
    </source>
</evidence>
<evidence type="ECO:0000256" key="2">
    <source>
        <dbReference type="ARBA" id="ARBA00022527"/>
    </source>
</evidence>
<dbReference type="InterPro" id="IPR017441">
    <property type="entry name" value="Protein_kinase_ATP_BS"/>
</dbReference>
<feature type="domain" description="Gnk2-homologous" evidence="19">
    <location>
        <begin position="135"/>
        <end position="242"/>
    </location>
</feature>
<feature type="domain" description="Gnk2-homologous" evidence="19">
    <location>
        <begin position="8"/>
        <end position="116"/>
    </location>
</feature>
<protein>
    <submittedName>
        <fullName evidence="20">Uncharacterized protein</fullName>
    </submittedName>
</protein>
<evidence type="ECO:0000256" key="13">
    <source>
        <dbReference type="ARBA" id="ARBA00023157"/>
    </source>
</evidence>
<keyword evidence="9" id="KW-0611">Plant defense</keyword>
<dbReference type="PROSITE" id="PS50011">
    <property type="entry name" value="PROTEIN_KINASE_DOM"/>
    <property type="match status" value="2"/>
</dbReference>
<dbReference type="Proteomes" id="UP000604825">
    <property type="component" value="Unassembled WGS sequence"/>
</dbReference>
<accession>A0A811MDM7</accession>
<dbReference type="Pfam" id="PF07714">
    <property type="entry name" value="PK_Tyr_Ser-Thr"/>
    <property type="match status" value="2"/>
</dbReference>
<evidence type="ECO:0000256" key="15">
    <source>
        <dbReference type="PROSITE-ProRule" id="PRU10141"/>
    </source>
</evidence>
<dbReference type="GO" id="GO:0005886">
    <property type="term" value="C:plasma membrane"/>
    <property type="evidence" value="ECO:0007669"/>
    <property type="project" value="TreeGrafter"/>
</dbReference>
<dbReference type="FunFam" id="3.30.200.20:FF:000142">
    <property type="entry name" value="Cysteine-rich receptor-like protein kinase 10"/>
    <property type="match status" value="2"/>
</dbReference>
<evidence type="ECO:0000256" key="9">
    <source>
        <dbReference type="ARBA" id="ARBA00022821"/>
    </source>
</evidence>
<dbReference type="InterPro" id="IPR002902">
    <property type="entry name" value="GNK2"/>
</dbReference>
<evidence type="ECO:0000256" key="4">
    <source>
        <dbReference type="ARBA" id="ARBA00022692"/>
    </source>
</evidence>
<dbReference type="GO" id="GO:0005524">
    <property type="term" value="F:ATP binding"/>
    <property type="evidence" value="ECO:0007669"/>
    <property type="project" value="UniProtKB-UniRule"/>
</dbReference>
<feature type="transmembrane region" description="Helical" evidence="16">
    <location>
        <begin position="936"/>
        <end position="957"/>
    </location>
</feature>
<keyword evidence="14" id="KW-0325">Glycoprotein</keyword>
<evidence type="ECO:0000256" key="1">
    <source>
        <dbReference type="ARBA" id="ARBA00004167"/>
    </source>
</evidence>
<evidence type="ECO:0000256" key="5">
    <source>
        <dbReference type="ARBA" id="ARBA00022729"/>
    </source>
</evidence>
<evidence type="ECO:0000256" key="16">
    <source>
        <dbReference type="SAM" id="Phobius"/>
    </source>
</evidence>
<dbReference type="FunFam" id="3.30.430.20:FF:000028">
    <property type="entry name" value="Putative DUF26-domain receptor-like protein kinase family protein"/>
    <property type="match status" value="1"/>
</dbReference>
<feature type="chain" id="PRO_5032526304" evidence="17">
    <location>
        <begin position="26"/>
        <end position="1329"/>
    </location>
</feature>
<dbReference type="EMBL" id="CAJGYO010000001">
    <property type="protein sequence ID" value="CAD6204683.1"/>
    <property type="molecule type" value="Genomic_DNA"/>
</dbReference>
<dbReference type="SMART" id="SM00220">
    <property type="entry name" value="S_TKc"/>
    <property type="match status" value="2"/>
</dbReference>
<keyword evidence="4 16" id="KW-0812">Transmembrane</keyword>
<dbReference type="PROSITE" id="PS51473">
    <property type="entry name" value="GNK2"/>
    <property type="match status" value="4"/>
</dbReference>
<dbReference type="InterPro" id="IPR008271">
    <property type="entry name" value="Ser/Thr_kinase_AS"/>
</dbReference>
<dbReference type="Pfam" id="PF01657">
    <property type="entry name" value="Stress-antifung"/>
    <property type="match status" value="4"/>
</dbReference>
<proteinExistence type="predicted"/>
<feature type="domain" description="Protein kinase" evidence="18">
    <location>
        <begin position="348"/>
        <end position="637"/>
    </location>
</feature>
<keyword evidence="21" id="KW-1185">Reference proteome</keyword>
<dbReference type="InterPro" id="IPR001245">
    <property type="entry name" value="Ser-Thr/Tyr_kinase_cat_dom"/>
</dbReference>
<dbReference type="PROSITE" id="PS00108">
    <property type="entry name" value="PROTEIN_KINASE_ST"/>
    <property type="match status" value="2"/>
</dbReference>
<dbReference type="GO" id="GO:0042742">
    <property type="term" value="P:defense response to bacterium"/>
    <property type="evidence" value="ECO:0007669"/>
    <property type="project" value="UniProtKB-ARBA"/>
</dbReference>
<keyword evidence="8" id="KW-0418">Kinase</keyword>
<evidence type="ECO:0000256" key="10">
    <source>
        <dbReference type="ARBA" id="ARBA00022840"/>
    </source>
</evidence>
<keyword evidence="5 17" id="KW-0732">Signal</keyword>
<evidence type="ECO:0000256" key="6">
    <source>
        <dbReference type="ARBA" id="ARBA00022737"/>
    </source>
</evidence>
<reference evidence="20" key="1">
    <citation type="submission" date="2020-10" db="EMBL/GenBank/DDBJ databases">
        <authorList>
            <person name="Han B."/>
            <person name="Lu T."/>
            <person name="Zhao Q."/>
            <person name="Huang X."/>
            <person name="Zhao Y."/>
        </authorList>
    </citation>
    <scope>NUCLEOTIDE SEQUENCE</scope>
</reference>
<dbReference type="InterPro" id="IPR011009">
    <property type="entry name" value="Kinase-like_dom_sf"/>
</dbReference>
<comment type="subcellular location">
    <subcellularLocation>
        <location evidence="1">Membrane</location>
        <topology evidence="1">Single-pass membrane protein</topology>
    </subcellularLocation>
</comment>
<evidence type="ECO:0000256" key="17">
    <source>
        <dbReference type="SAM" id="SignalP"/>
    </source>
</evidence>
<keyword evidence="3" id="KW-0808">Transferase</keyword>
<keyword evidence="6" id="KW-0677">Repeat</keyword>
<name>A0A811MDM7_9POAL</name>
<gene>
    <name evidence="20" type="ORF">NCGR_LOCUS2676</name>
</gene>
<organism evidence="20 21">
    <name type="scientific">Miscanthus lutarioriparius</name>
    <dbReference type="NCBI Taxonomy" id="422564"/>
    <lineage>
        <taxon>Eukaryota</taxon>
        <taxon>Viridiplantae</taxon>
        <taxon>Streptophyta</taxon>
        <taxon>Embryophyta</taxon>
        <taxon>Tracheophyta</taxon>
        <taxon>Spermatophyta</taxon>
        <taxon>Magnoliopsida</taxon>
        <taxon>Liliopsida</taxon>
        <taxon>Poales</taxon>
        <taxon>Poaceae</taxon>
        <taxon>PACMAD clade</taxon>
        <taxon>Panicoideae</taxon>
        <taxon>Andropogonodae</taxon>
        <taxon>Andropogoneae</taxon>
        <taxon>Saccharinae</taxon>
        <taxon>Miscanthus</taxon>
    </lineage>
</organism>
<dbReference type="OrthoDB" id="688481at2759"/>
<dbReference type="FunFam" id="1.10.510.10:FF:000129">
    <property type="entry name" value="cysteine-rich receptor-like protein kinase 10"/>
    <property type="match status" value="2"/>
</dbReference>
<keyword evidence="7 15" id="KW-0547">Nucleotide-binding</keyword>
<evidence type="ECO:0000313" key="20">
    <source>
        <dbReference type="EMBL" id="CAD6204683.1"/>
    </source>
</evidence>
<evidence type="ECO:0000259" key="18">
    <source>
        <dbReference type="PROSITE" id="PS50011"/>
    </source>
</evidence>
<dbReference type="SUPFAM" id="SSF56112">
    <property type="entry name" value="Protein kinase-like (PK-like)"/>
    <property type="match status" value="2"/>
</dbReference>
<sequence>MTMNVVAGVLLLLLGDLNNPSSVAADFCDNLKQVAATLPKNTSSSPLHFATATFGQAPDVVYALALCRGDVLNDTACGDCVASTFDALTPPPPQQCYSAAYYYGGTCRLVYSGDNILAPSNTTAANGDDTPFTRWNPNNITAGGGDADDTRLVVSRVHELVVETVQLAASTAPRLFATGVVDSGAIFPKVYSLAQCTPDLSAGDCLACLQRLLDMVNSTMALRMGAQIHVIRCYFRYEAYAFYDSTPVLQLGPSAPAPAPNPVKHKRRASKLWVIPVVVVPLAAVAFLCFIFYSPWFRRYRRGKAMRLQAGSRRTQDLHGEEELVWDGKNSEFSVFDFEQVLEATDNFSEENKLGQGGFGAVYKGQFADGLQIAVKRLASHSGQGFTEFKNEVQLIAKLQHRNLVRLLGCCSQEEEKILVYEYLPNKSLDFFIFDENRRAMLDWSKLLVIIEGIAHGLLYLHKHSRLRVIHRDLKPSNILLDSEMNPKISDFGLAKIFSSNNTERNTTQRVVGTYGYMAPEYASEGIFSIKSDVFSFGVLVLEILSGKRNSGSDQCGDFINLIGYAWQLWDEERWIDIVDASLVNKSQSSEMMRCINIALLCVQENAADRPTMADVVSMLSTETTTILAEPKKPPYFHVRVGNEEAPTTATESCTMAGVPAIILLISFLLVLPSATAIGKVCGNAGNYTANGTYQSNLAFLAATLPTNTSSSPQLFATATAGQAPGDVVYALALCRGDLTGNLTGCSACVNGAFQYAQRMCPNAKAASVYDDDCLVGYSSDNILVPAFNVTRDMSTLFDYWNNAATTPGGNATQVAAGVKDLLAQTAQQAAARPSRFVTAYMDASSTSIPTLYSLAQCTPDLSAGDCMACFQQILSTLNATTPVAGRVLLLRCNFRVENIMFFDGAQMMQITPSSGAPAPPLPAPTTNKGSGVKPWVIAVSVTPPVAVVAFCFILYWRWQRRRRYKKGGSRLRQKHTHNLKGDELDWEIEAELSEFSVFDFHQILEATNNFSEENKLGEGGFGPVYKGQFPDGIEIAVKRLASHSGQGFIEFKNEVQLIAKLQHTNLVRLFGCCSQGEEKILVYEYLPNKSLDFFIFDENRKSLLDWNKRLAIIEGIAEGLLYLHKHSRLRVIHRDLKPSNILLDSEMNPKISDFGLAKIFSSNNNEVSTTRRVVGTYGYMAPEYASEGLFSIKSDVFSFGVLILEILSGKRNSGSHDCEDFINILGYAWQLYEEGRWRELIDSSLEPMHHSTEIMRCMNIGLLCVQENAADRPTMLDVVAMLSSKAKILAKPNHPAYFNVRVGNEEESSTGTVARSINEMTISVTTGR</sequence>
<feature type="domain" description="Gnk2-homologous" evidence="19">
    <location>
        <begin position="676"/>
        <end position="783"/>
    </location>
</feature>
<keyword evidence="13" id="KW-1015">Disulfide bond</keyword>
<evidence type="ECO:0000256" key="8">
    <source>
        <dbReference type="ARBA" id="ARBA00022777"/>
    </source>
</evidence>
<feature type="binding site" evidence="15">
    <location>
        <position position="376"/>
    </location>
    <ligand>
        <name>ATP</name>
        <dbReference type="ChEBI" id="CHEBI:30616"/>
    </ligand>
</feature>
<evidence type="ECO:0000256" key="11">
    <source>
        <dbReference type="ARBA" id="ARBA00022989"/>
    </source>
</evidence>
<keyword evidence="2" id="KW-0723">Serine/threonine-protein kinase</keyword>
<dbReference type="CDD" id="cd23509">
    <property type="entry name" value="Gnk2-like"/>
    <property type="match status" value="4"/>
</dbReference>
<dbReference type="Gene3D" id="3.30.430.20">
    <property type="entry name" value="Gnk2 domain, C-X8-C-X2-C motif"/>
    <property type="match status" value="4"/>
</dbReference>
<keyword evidence="12 16" id="KW-0472">Membrane</keyword>
<keyword evidence="11 16" id="KW-1133">Transmembrane helix</keyword>
<evidence type="ECO:0000256" key="12">
    <source>
        <dbReference type="ARBA" id="ARBA00023136"/>
    </source>
</evidence>
<dbReference type="CDD" id="cd14066">
    <property type="entry name" value="STKc_IRAK"/>
    <property type="match status" value="2"/>
</dbReference>
<dbReference type="InterPro" id="IPR038408">
    <property type="entry name" value="GNK2_sf"/>
</dbReference>
<dbReference type="PROSITE" id="PS00107">
    <property type="entry name" value="PROTEIN_KINASE_ATP"/>
    <property type="match status" value="1"/>
</dbReference>
<comment type="caution">
    <text evidence="20">The sequence shown here is derived from an EMBL/GenBank/DDBJ whole genome shotgun (WGS) entry which is preliminary data.</text>
</comment>
<dbReference type="Gene3D" id="3.30.200.20">
    <property type="entry name" value="Phosphorylase Kinase, domain 1"/>
    <property type="match status" value="2"/>
</dbReference>
<dbReference type="Gene3D" id="1.10.510.10">
    <property type="entry name" value="Transferase(Phosphotransferase) domain 1"/>
    <property type="match status" value="2"/>
</dbReference>
<evidence type="ECO:0000256" key="7">
    <source>
        <dbReference type="ARBA" id="ARBA00022741"/>
    </source>
</evidence>
<feature type="domain" description="Protein kinase" evidence="18">
    <location>
        <begin position="1011"/>
        <end position="1298"/>
    </location>
</feature>
<evidence type="ECO:0000313" key="21">
    <source>
        <dbReference type="Proteomes" id="UP000604825"/>
    </source>
</evidence>
<keyword evidence="10 15" id="KW-0067">ATP-binding</keyword>
<feature type="signal peptide" evidence="17">
    <location>
        <begin position="1"/>
        <end position="25"/>
    </location>
</feature>
<dbReference type="GO" id="GO:0004674">
    <property type="term" value="F:protein serine/threonine kinase activity"/>
    <property type="evidence" value="ECO:0007669"/>
    <property type="project" value="UniProtKB-KW"/>
</dbReference>
<dbReference type="PANTHER" id="PTHR27002">
    <property type="entry name" value="RECEPTOR-LIKE SERINE/THREONINE-PROTEIN KINASE SD1-8"/>
    <property type="match status" value="1"/>
</dbReference>
<feature type="transmembrane region" description="Helical" evidence="16">
    <location>
        <begin position="272"/>
        <end position="297"/>
    </location>
</feature>
<feature type="domain" description="Gnk2-homologous" evidence="19">
    <location>
        <begin position="794"/>
        <end position="902"/>
    </location>
</feature>
<evidence type="ECO:0000256" key="14">
    <source>
        <dbReference type="ARBA" id="ARBA00023180"/>
    </source>
</evidence>